<keyword evidence="4" id="KW-1185">Reference proteome</keyword>
<comment type="caution">
    <text evidence="3">The sequence shown here is derived from an EMBL/GenBank/DDBJ whole genome shotgun (WGS) entry which is preliminary data.</text>
</comment>
<evidence type="ECO:0000313" key="4">
    <source>
        <dbReference type="Proteomes" id="UP000525652"/>
    </source>
</evidence>
<dbReference type="EMBL" id="JACHVA010000079">
    <property type="protein sequence ID" value="MBC2601874.1"/>
    <property type="molecule type" value="Genomic_DNA"/>
</dbReference>
<name>A0A7X1AXS9_9BACT</name>
<evidence type="ECO:0000256" key="1">
    <source>
        <dbReference type="SAM" id="MobiDB-lite"/>
    </source>
</evidence>
<dbReference type="RefSeq" id="WP_354586566.1">
    <property type="nucleotide sequence ID" value="NZ_JBEPNX010000001.1"/>
</dbReference>
<evidence type="ECO:0000256" key="2">
    <source>
        <dbReference type="SAM" id="SignalP"/>
    </source>
</evidence>
<feature type="signal peptide" evidence="2">
    <location>
        <begin position="1"/>
        <end position="24"/>
    </location>
</feature>
<reference evidence="3 4" key="1">
    <citation type="submission" date="2020-07" db="EMBL/GenBank/DDBJ databases">
        <authorList>
            <person name="Feng X."/>
        </authorList>
    </citation>
    <scope>NUCLEOTIDE SEQUENCE [LARGE SCALE GENOMIC DNA]</scope>
    <source>
        <strain evidence="3 4">JCM14086</strain>
    </source>
</reference>
<proteinExistence type="predicted"/>
<keyword evidence="2" id="KW-0732">Signal</keyword>
<feature type="chain" id="PRO_5030535692" description="Secreted protein" evidence="2">
    <location>
        <begin position="25"/>
        <end position="191"/>
    </location>
</feature>
<protein>
    <recommendedName>
        <fullName evidence="5">Secreted protein</fullName>
    </recommendedName>
</protein>
<sequence length="191" mass="21946">MHFRRIIPIYLTAVLSFASGSLLADESAIVDEVDAFAPNKTINEEILAFGTNPETAERAAMIKSWKVARNGVFKVKNVSLGNVDDEEYCILDIEHQIYEPPDTKRVLEMVVGFGSTPTDALESARVKAMRRIRDNPRSRPNLRSSTLPGRSQDYLPMPKEDERDFIEDNIRFWGRGNTWRVYLKFEYLEMK</sequence>
<organism evidence="3 4">
    <name type="scientific">Puniceicoccus vermicola</name>
    <dbReference type="NCBI Taxonomy" id="388746"/>
    <lineage>
        <taxon>Bacteria</taxon>
        <taxon>Pseudomonadati</taxon>
        <taxon>Verrucomicrobiota</taxon>
        <taxon>Opitutia</taxon>
        <taxon>Puniceicoccales</taxon>
        <taxon>Puniceicoccaceae</taxon>
        <taxon>Puniceicoccus</taxon>
    </lineage>
</organism>
<evidence type="ECO:0000313" key="3">
    <source>
        <dbReference type="EMBL" id="MBC2601874.1"/>
    </source>
</evidence>
<evidence type="ECO:0008006" key="5">
    <source>
        <dbReference type="Google" id="ProtNLM"/>
    </source>
</evidence>
<dbReference type="AlphaFoldDB" id="A0A7X1AXS9"/>
<feature type="region of interest" description="Disordered" evidence="1">
    <location>
        <begin position="133"/>
        <end position="158"/>
    </location>
</feature>
<gene>
    <name evidence="3" type="ORF">H5P30_08790</name>
</gene>
<dbReference type="Proteomes" id="UP000525652">
    <property type="component" value="Unassembled WGS sequence"/>
</dbReference>
<accession>A0A7X1AXS9</accession>